<sequence length="801" mass="92816">MKKILILGTALLCGFLGRVAAQGVEFRDLTFGQALEQARTENKLVFMDCYTSWCGPCKNMLKNVFTLPEAGEFMNAHFVCVKYDMEKGEGIGLKKQFAVRAFPTFFIIRPDGTVQHRLAGGSQWERFRERVARGLEETTSYAYLNERYQQGKLARKQYPHYVQALKDAGDRPAVKNVCMEVFGQLSDKAKCSAENWYIFDQEMGPADPRFEYLVDHKEAFDRTVGQKIVDEKIYSVYGDELLGINNSKDAEWPERIGRIAHQMQKIGFEKKPEIENTLDYVVAYLSKDIEGVLKNLEERTDFPQYVMMDLAFRFGFIVQEGTDEQVARYIQLGRRAEQQAATPQLAGLIREYMDRYEAELNDRKTYAGIRGRVTRERMNEVNLYKVEDGKECLIATSKVSRDGWYGFAFQPERKGFYTVGGKENLDRIRLYIKPGDQGEVNFPEDTIVITARNTPENLLLARWETMMIPVRERVDNLKYALFDYRDFFPYFMDFLPQAREFQEKLTFRDETFARLVKQTIDFDLDYYAFRILNALKAGKETHKPSRPTPADYPAYYETIVSRDKLTDASVLEQPYGYDYLQRYTTFALAKEGEKDNLSNRLKWLSDDLLKAEIVLWYAERCRTYENYQKILGEYGSFLTTENHRERMNAVSARLYQGKKGEMAADFTYPDRNGKLVSLSDFRGKVVLVDVWATWCGPCRAEIPHLVKLEKEMEGKDVVFIGVSIDQKKDHRKWLEVLEQEGLSGVQLFAGVSPQIMKDYKFTTIPRFMVFDREGKVVTTKSPRPSSPELKKLLEKLLNSGL</sequence>
<dbReference type="GeneID" id="61276636"/>
<dbReference type="GO" id="GO:0017004">
    <property type="term" value="P:cytochrome complex assembly"/>
    <property type="evidence" value="ECO:0007669"/>
    <property type="project" value="UniProtKB-KW"/>
</dbReference>
<dbReference type="KEGG" id="osp:Odosp_3414"/>
<gene>
    <name evidence="7" type="ordered locus">Odosp_3414</name>
</gene>
<dbReference type="GO" id="GO:0030313">
    <property type="term" value="C:cell envelope"/>
    <property type="evidence" value="ECO:0007669"/>
    <property type="project" value="UniProtKB-SubCell"/>
</dbReference>
<dbReference type="Proteomes" id="UP000006657">
    <property type="component" value="Chromosome"/>
</dbReference>
<keyword evidence="8" id="KW-1185">Reference proteome</keyword>
<evidence type="ECO:0000256" key="4">
    <source>
        <dbReference type="ARBA" id="ARBA00023284"/>
    </source>
</evidence>
<dbReference type="AlphaFoldDB" id="F9ZAP0"/>
<dbReference type="InterPro" id="IPR000866">
    <property type="entry name" value="AhpC/TSA"/>
</dbReference>
<feature type="chain" id="PRO_5003391878" evidence="5">
    <location>
        <begin position="21"/>
        <end position="801"/>
    </location>
</feature>
<dbReference type="InterPro" id="IPR036249">
    <property type="entry name" value="Thioredoxin-like_sf"/>
</dbReference>
<dbReference type="GO" id="GO:0016209">
    <property type="term" value="F:antioxidant activity"/>
    <property type="evidence" value="ECO:0007669"/>
    <property type="project" value="InterPro"/>
</dbReference>
<dbReference type="PANTHER" id="PTHR42852">
    <property type="entry name" value="THIOL:DISULFIDE INTERCHANGE PROTEIN DSBE"/>
    <property type="match status" value="1"/>
</dbReference>
<name>F9ZAP0_ODOSD</name>
<dbReference type="InterPro" id="IPR050553">
    <property type="entry name" value="Thioredoxin_ResA/DsbE_sf"/>
</dbReference>
<keyword evidence="3" id="KW-1015">Disulfide bond</keyword>
<reference evidence="7 8" key="1">
    <citation type="journal article" date="2011" name="Stand. Genomic Sci.">
        <title>Complete genome sequence of Odoribacter splanchnicus type strain (1651/6).</title>
        <authorList>
            <consortium name="US DOE Joint Genome Institute (JGI-PGF)"/>
            <person name="Goker M."/>
            <person name="Gronow S."/>
            <person name="Zeytun A."/>
            <person name="Nolan M."/>
            <person name="Lucas S."/>
            <person name="Lapidus A."/>
            <person name="Hammon N."/>
            <person name="Deshpande S."/>
            <person name="Cheng J.F."/>
            <person name="Pitluck S."/>
            <person name="Liolios K."/>
            <person name="Pagani I."/>
            <person name="Ivanova N."/>
            <person name="Mavromatis K."/>
            <person name="Ovchinikova G."/>
            <person name="Pati A."/>
            <person name="Tapia R."/>
            <person name="Han C."/>
            <person name="Goodwin L."/>
            <person name="Chen A."/>
            <person name="Palaniappan K."/>
            <person name="Land M."/>
            <person name="Hauser L."/>
            <person name="Jeffries C.D."/>
            <person name="Brambilla E.M."/>
            <person name="Rohde M."/>
            <person name="Detter J.C."/>
            <person name="Woyke T."/>
            <person name="Bristow J."/>
            <person name="Markowitz V."/>
            <person name="Hugenholtz P."/>
            <person name="Eisen J.A."/>
            <person name="Kyrpides N.C."/>
            <person name="Klenk H.P."/>
        </authorList>
    </citation>
    <scope>NUCLEOTIDE SEQUENCE [LARGE SCALE GENOMIC DNA]</scope>
    <source>
        <strain evidence="8">ATCC 29572 / DSM 20712 / JCM 15291 / NCTC 10825 / 1651/6</strain>
    </source>
</reference>
<feature type="domain" description="Thioredoxin" evidence="6">
    <location>
        <begin position="5"/>
        <end position="136"/>
    </location>
</feature>
<dbReference type="EMBL" id="CP002544">
    <property type="protein sequence ID" value="ADY34366.1"/>
    <property type="molecule type" value="Genomic_DNA"/>
</dbReference>
<keyword evidence="5" id="KW-0732">Signal</keyword>
<dbReference type="PaxDb" id="709991-Odosp_3414"/>
<evidence type="ECO:0000313" key="8">
    <source>
        <dbReference type="Proteomes" id="UP000006657"/>
    </source>
</evidence>
<dbReference type="CDD" id="cd02947">
    <property type="entry name" value="TRX_family"/>
    <property type="match status" value="1"/>
</dbReference>
<organism evidence="7 8">
    <name type="scientific">Odoribacter splanchnicus (strain ATCC 29572 / DSM 20712 / CIP 104287 / JCM 15291 / NCTC 10825 / 1651/6)</name>
    <name type="common">Bacteroides splanchnicus</name>
    <dbReference type="NCBI Taxonomy" id="709991"/>
    <lineage>
        <taxon>Bacteria</taxon>
        <taxon>Pseudomonadati</taxon>
        <taxon>Bacteroidota</taxon>
        <taxon>Bacteroidia</taxon>
        <taxon>Bacteroidales</taxon>
        <taxon>Odoribacteraceae</taxon>
        <taxon>Odoribacter</taxon>
    </lineage>
</organism>
<feature type="domain" description="Thioredoxin" evidence="6">
    <location>
        <begin position="657"/>
        <end position="798"/>
    </location>
</feature>
<proteinExistence type="predicted"/>
<protein>
    <submittedName>
        <fullName evidence="7">Redoxin domain protein</fullName>
    </submittedName>
</protein>
<evidence type="ECO:0000313" key="7">
    <source>
        <dbReference type="EMBL" id="ADY34366.1"/>
    </source>
</evidence>
<dbReference type="RefSeq" id="WP_013613553.1">
    <property type="nucleotide sequence ID" value="NC_015160.1"/>
</dbReference>
<dbReference type="InterPro" id="IPR017937">
    <property type="entry name" value="Thioredoxin_CS"/>
</dbReference>
<evidence type="ECO:0000256" key="5">
    <source>
        <dbReference type="SAM" id="SignalP"/>
    </source>
</evidence>
<dbReference type="PROSITE" id="PS00194">
    <property type="entry name" value="THIOREDOXIN_1"/>
    <property type="match status" value="2"/>
</dbReference>
<dbReference type="InterPro" id="IPR013766">
    <property type="entry name" value="Thioredoxin_domain"/>
</dbReference>
<dbReference type="Pfam" id="PF13899">
    <property type="entry name" value="Thioredoxin_7"/>
    <property type="match status" value="1"/>
</dbReference>
<evidence type="ECO:0000256" key="1">
    <source>
        <dbReference type="ARBA" id="ARBA00004196"/>
    </source>
</evidence>
<dbReference type="STRING" id="709991.Odosp_3414"/>
<comment type="subcellular location">
    <subcellularLocation>
        <location evidence="1">Cell envelope</location>
    </subcellularLocation>
</comment>
<dbReference type="PROSITE" id="PS51352">
    <property type="entry name" value="THIOREDOXIN_2"/>
    <property type="match status" value="2"/>
</dbReference>
<keyword evidence="4" id="KW-0676">Redox-active center</keyword>
<dbReference type="HOGENOM" id="CLU_351203_0_0_10"/>
<evidence type="ECO:0000256" key="3">
    <source>
        <dbReference type="ARBA" id="ARBA00023157"/>
    </source>
</evidence>
<keyword evidence="2" id="KW-0201">Cytochrome c-type biogenesis</keyword>
<evidence type="ECO:0000259" key="6">
    <source>
        <dbReference type="PROSITE" id="PS51352"/>
    </source>
</evidence>
<accession>F9ZAP0</accession>
<dbReference type="Pfam" id="PF00578">
    <property type="entry name" value="AhpC-TSA"/>
    <property type="match status" value="1"/>
</dbReference>
<dbReference type="eggNOG" id="COG0526">
    <property type="taxonomic scope" value="Bacteria"/>
</dbReference>
<dbReference type="OrthoDB" id="1095678at2"/>
<dbReference type="CDD" id="cd02966">
    <property type="entry name" value="TlpA_like_family"/>
    <property type="match status" value="1"/>
</dbReference>
<dbReference type="GO" id="GO:0016491">
    <property type="term" value="F:oxidoreductase activity"/>
    <property type="evidence" value="ECO:0007669"/>
    <property type="project" value="InterPro"/>
</dbReference>
<dbReference type="Gene3D" id="3.40.30.10">
    <property type="entry name" value="Glutaredoxin"/>
    <property type="match status" value="2"/>
</dbReference>
<evidence type="ECO:0000256" key="2">
    <source>
        <dbReference type="ARBA" id="ARBA00022748"/>
    </source>
</evidence>
<dbReference type="SUPFAM" id="SSF52833">
    <property type="entry name" value="Thioredoxin-like"/>
    <property type="match status" value="2"/>
</dbReference>
<dbReference type="PANTHER" id="PTHR42852:SF6">
    <property type="entry name" value="THIOL:DISULFIDE INTERCHANGE PROTEIN DSBE"/>
    <property type="match status" value="1"/>
</dbReference>
<feature type="signal peptide" evidence="5">
    <location>
        <begin position="1"/>
        <end position="20"/>
    </location>
</feature>